<dbReference type="EMBL" id="OJIN01000240">
    <property type="protein sequence ID" value="SPD76437.1"/>
    <property type="molecule type" value="Genomic_DNA"/>
</dbReference>
<evidence type="ECO:0000256" key="1">
    <source>
        <dbReference type="PROSITE-ProRule" id="PRU00169"/>
    </source>
</evidence>
<dbReference type="PANTHER" id="PTHR43228">
    <property type="entry name" value="TWO-COMPONENT RESPONSE REGULATOR"/>
    <property type="match status" value="1"/>
</dbReference>
<dbReference type="Pfam" id="PF00072">
    <property type="entry name" value="Response_reg"/>
    <property type="match status" value="1"/>
</dbReference>
<dbReference type="SMART" id="SM00448">
    <property type="entry name" value="REC"/>
    <property type="match status" value="1"/>
</dbReference>
<name>A0A445N3Y7_9BACT</name>
<feature type="modified residue" description="4-aspartylphosphate" evidence="1">
    <location>
        <position position="55"/>
    </location>
</feature>
<protein>
    <submittedName>
        <fullName evidence="3">Response regulator receiver protein</fullName>
    </submittedName>
</protein>
<dbReference type="AlphaFoldDB" id="A0A445N3Y7"/>
<keyword evidence="1" id="KW-0597">Phosphoprotein</keyword>
<proteinExistence type="predicted"/>
<organism evidence="3">
    <name type="scientific">uncultured Desulfobacterium sp</name>
    <dbReference type="NCBI Taxonomy" id="201089"/>
    <lineage>
        <taxon>Bacteria</taxon>
        <taxon>Pseudomonadati</taxon>
        <taxon>Thermodesulfobacteriota</taxon>
        <taxon>Desulfobacteria</taxon>
        <taxon>Desulfobacterales</taxon>
        <taxon>Desulfobacteriaceae</taxon>
        <taxon>Desulfobacterium</taxon>
        <taxon>environmental samples</taxon>
    </lineage>
</organism>
<accession>A0A445N3Y7</accession>
<gene>
    <name evidence="3" type="ORF">PITCH_A930015</name>
</gene>
<dbReference type="Gene3D" id="3.40.50.2300">
    <property type="match status" value="1"/>
</dbReference>
<feature type="domain" description="Response regulatory" evidence="2">
    <location>
        <begin position="2"/>
        <end position="130"/>
    </location>
</feature>
<sequence>MRTLVVDDEIVSKKKMQKIMETFGECETAETGMGALAAYKDSLEKGNPFDLITLDIIIPDTDGLRTLKKIRALEKEMQKTGSELRQVKIMMVTSHSERSLVMRCINAGCNNYIVKPFAKEDIMRKLEEMAFKI</sequence>
<dbReference type="PROSITE" id="PS50110">
    <property type="entry name" value="RESPONSE_REGULATORY"/>
    <property type="match status" value="1"/>
</dbReference>
<dbReference type="CDD" id="cd17546">
    <property type="entry name" value="REC_hyHK_CKI1_RcsC-like"/>
    <property type="match status" value="1"/>
</dbReference>
<dbReference type="GO" id="GO:0000160">
    <property type="term" value="P:phosphorelay signal transduction system"/>
    <property type="evidence" value="ECO:0007669"/>
    <property type="project" value="InterPro"/>
</dbReference>
<dbReference type="InterPro" id="IPR001789">
    <property type="entry name" value="Sig_transdc_resp-reg_receiver"/>
</dbReference>
<dbReference type="SUPFAM" id="SSF52172">
    <property type="entry name" value="CheY-like"/>
    <property type="match status" value="1"/>
</dbReference>
<evidence type="ECO:0000313" key="3">
    <source>
        <dbReference type="EMBL" id="SPD76437.1"/>
    </source>
</evidence>
<dbReference type="InterPro" id="IPR052048">
    <property type="entry name" value="ST_Response_Regulator"/>
</dbReference>
<dbReference type="InterPro" id="IPR011006">
    <property type="entry name" value="CheY-like_superfamily"/>
</dbReference>
<evidence type="ECO:0000259" key="2">
    <source>
        <dbReference type="PROSITE" id="PS50110"/>
    </source>
</evidence>
<dbReference type="PANTHER" id="PTHR43228:SF1">
    <property type="entry name" value="TWO-COMPONENT RESPONSE REGULATOR ARR22"/>
    <property type="match status" value="1"/>
</dbReference>
<reference evidence="3" key="1">
    <citation type="submission" date="2018-01" db="EMBL/GenBank/DDBJ databases">
        <authorList>
            <person name="Regsiter A."/>
            <person name="William W."/>
        </authorList>
    </citation>
    <scope>NUCLEOTIDE SEQUENCE</scope>
    <source>
        <strain evidence="3">TRIP AH-1</strain>
    </source>
</reference>